<feature type="signal peptide" evidence="2">
    <location>
        <begin position="1"/>
        <end position="26"/>
    </location>
</feature>
<feature type="region of interest" description="Disordered" evidence="1">
    <location>
        <begin position="26"/>
        <end position="121"/>
    </location>
</feature>
<evidence type="ECO:0000313" key="4">
    <source>
        <dbReference type="Proteomes" id="UP000243459"/>
    </source>
</evidence>
<accession>A0A5P1EYK1</accession>
<keyword evidence="4" id="KW-1185">Reference proteome</keyword>
<protein>
    <submittedName>
        <fullName evidence="3">Uncharacterized protein</fullName>
    </submittedName>
</protein>
<evidence type="ECO:0000313" key="3">
    <source>
        <dbReference type="EMBL" id="ONK71208.1"/>
    </source>
</evidence>
<dbReference type="Gramene" id="ONK71208">
    <property type="protein sequence ID" value="ONK71208"/>
    <property type="gene ID" value="A4U43_C04F6000"/>
</dbReference>
<feature type="compositionally biased region" description="Basic and acidic residues" evidence="1">
    <location>
        <begin position="101"/>
        <end position="112"/>
    </location>
</feature>
<feature type="compositionally biased region" description="Basic and acidic residues" evidence="1">
    <location>
        <begin position="75"/>
        <end position="85"/>
    </location>
</feature>
<organism evidence="3 4">
    <name type="scientific">Asparagus officinalis</name>
    <name type="common">Garden asparagus</name>
    <dbReference type="NCBI Taxonomy" id="4686"/>
    <lineage>
        <taxon>Eukaryota</taxon>
        <taxon>Viridiplantae</taxon>
        <taxon>Streptophyta</taxon>
        <taxon>Embryophyta</taxon>
        <taxon>Tracheophyta</taxon>
        <taxon>Spermatophyta</taxon>
        <taxon>Magnoliopsida</taxon>
        <taxon>Liliopsida</taxon>
        <taxon>Asparagales</taxon>
        <taxon>Asparagaceae</taxon>
        <taxon>Asparagoideae</taxon>
        <taxon>Asparagus</taxon>
    </lineage>
</organism>
<dbReference type="AlphaFoldDB" id="A0A5P1EYK1"/>
<gene>
    <name evidence="3" type="ORF">A4U43_C04F6000</name>
</gene>
<sequence length="154" mass="15610">MAFSSRSSWNRGFWLLLLAVKPSSLPSSPAGNAGRQGVQARQGAPAAGVTWPKVLTTPFRSVAGNGVQPGQKGPLEPDRHDDKNNDALIGSPAGRAPASTGRRDAARVEPRSSSRRGGGVLSSAAAGCASVVGRAVSGILVLLSGVVVGMNIVC</sequence>
<reference evidence="4" key="1">
    <citation type="journal article" date="2017" name="Nat. Commun.">
        <title>The asparagus genome sheds light on the origin and evolution of a young Y chromosome.</title>
        <authorList>
            <person name="Harkess A."/>
            <person name="Zhou J."/>
            <person name="Xu C."/>
            <person name="Bowers J.E."/>
            <person name="Van der Hulst R."/>
            <person name="Ayyampalayam S."/>
            <person name="Mercati F."/>
            <person name="Riccardi P."/>
            <person name="McKain M.R."/>
            <person name="Kakrana A."/>
            <person name="Tang H."/>
            <person name="Ray J."/>
            <person name="Groenendijk J."/>
            <person name="Arikit S."/>
            <person name="Mathioni S.M."/>
            <person name="Nakano M."/>
            <person name="Shan H."/>
            <person name="Telgmann-Rauber A."/>
            <person name="Kanno A."/>
            <person name="Yue Z."/>
            <person name="Chen H."/>
            <person name="Li W."/>
            <person name="Chen Y."/>
            <person name="Xu X."/>
            <person name="Zhang Y."/>
            <person name="Luo S."/>
            <person name="Chen H."/>
            <person name="Gao J."/>
            <person name="Mao Z."/>
            <person name="Pires J.C."/>
            <person name="Luo M."/>
            <person name="Kudrna D."/>
            <person name="Wing R.A."/>
            <person name="Meyers B.C."/>
            <person name="Yi K."/>
            <person name="Kong H."/>
            <person name="Lavrijsen P."/>
            <person name="Sunseri F."/>
            <person name="Falavigna A."/>
            <person name="Ye Y."/>
            <person name="Leebens-Mack J.H."/>
            <person name="Chen G."/>
        </authorList>
    </citation>
    <scope>NUCLEOTIDE SEQUENCE [LARGE SCALE GENOMIC DNA]</scope>
    <source>
        <strain evidence="4">cv. DH0086</strain>
    </source>
</reference>
<keyword evidence="2" id="KW-0732">Signal</keyword>
<evidence type="ECO:0000256" key="1">
    <source>
        <dbReference type="SAM" id="MobiDB-lite"/>
    </source>
</evidence>
<dbReference type="EMBL" id="CM007384">
    <property type="protein sequence ID" value="ONK71208.1"/>
    <property type="molecule type" value="Genomic_DNA"/>
</dbReference>
<evidence type="ECO:0000256" key="2">
    <source>
        <dbReference type="SAM" id="SignalP"/>
    </source>
</evidence>
<feature type="chain" id="PRO_5024307114" evidence="2">
    <location>
        <begin position="27"/>
        <end position="154"/>
    </location>
</feature>
<name>A0A5P1EYK1_ASPOF</name>
<dbReference type="Proteomes" id="UP000243459">
    <property type="component" value="Chromosome 4"/>
</dbReference>
<proteinExistence type="predicted"/>